<proteinExistence type="inferred from homology"/>
<organism evidence="7">
    <name type="scientific">viral metagenome</name>
    <dbReference type="NCBI Taxonomy" id="1070528"/>
    <lineage>
        <taxon>unclassified sequences</taxon>
        <taxon>metagenomes</taxon>
        <taxon>organismal metagenomes</taxon>
    </lineage>
</organism>
<dbReference type="SUPFAM" id="SSF52540">
    <property type="entry name" value="P-loop containing nucleoside triphosphate hydrolases"/>
    <property type="match status" value="1"/>
</dbReference>
<sequence length="356" mass="40163">MNNIEFVDVVLDVRIGDVGKGVVSYDLLKTHSHDLCVKFNGGPNAGNTIYIESSDNNNTPTYKKMVLHMLPIGMAKSDVYNLISSDCVIDIEKLKKEIEYVKSYGIDITGRLFISKACHIITKENIEYDCQNNLVGSTASGIGPTYANKMLRIGKRVEDYAEEFEAMGAQVVDMRKFWTSEFVVNNVKGVLLQGSQGFELDINWCGTYPYCTSSTCTIGGAINTGIPIRKLRNIYGIAKIYDTYVGKMEFQPPGDEDLIRIGDLGREYGSTTGRRRQCNYLNLDKLKEGLIINNCNICIINKVDIVAELGIFRLYHNNELKEFSVLDDMKNFIIEQMSIYVPDIKEVIFSYSPYRI</sequence>
<evidence type="ECO:0000256" key="4">
    <source>
        <dbReference type="ARBA" id="ARBA00022755"/>
    </source>
</evidence>
<evidence type="ECO:0000256" key="1">
    <source>
        <dbReference type="ARBA" id="ARBA00022598"/>
    </source>
</evidence>
<dbReference type="PANTHER" id="PTHR11846">
    <property type="entry name" value="ADENYLOSUCCINATE SYNTHETASE"/>
    <property type="match status" value="1"/>
</dbReference>
<dbReference type="GO" id="GO:0005525">
    <property type="term" value="F:GTP binding"/>
    <property type="evidence" value="ECO:0007669"/>
    <property type="project" value="UniProtKB-KW"/>
</dbReference>
<dbReference type="AlphaFoldDB" id="A0A6C0EXX1"/>
<dbReference type="GO" id="GO:0044208">
    <property type="term" value="P:'de novo' AMP biosynthetic process"/>
    <property type="evidence" value="ECO:0007669"/>
    <property type="project" value="TreeGrafter"/>
</dbReference>
<protein>
    <recommendedName>
        <fullName evidence="8">Adenylosuccinate synthase</fullName>
    </recommendedName>
</protein>
<dbReference type="EMBL" id="MN738983">
    <property type="protein sequence ID" value="QHT34034.1"/>
    <property type="molecule type" value="Genomic_DNA"/>
</dbReference>
<dbReference type="PROSITE" id="PS00513">
    <property type="entry name" value="ADENYLOSUCCIN_SYN_2"/>
    <property type="match status" value="1"/>
</dbReference>
<keyword evidence="4" id="KW-0658">Purine biosynthesis</keyword>
<dbReference type="Pfam" id="PF00709">
    <property type="entry name" value="Adenylsucc_synt"/>
    <property type="match status" value="1"/>
</dbReference>
<keyword evidence="1" id="KW-0436">Ligase</keyword>
<dbReference type="InterPro" id="IPR042109">
    <property type="entry name" value="Adenylosuccinate_synth_dom1"/>
</dbReference>
<dbReference type="GO" id="GO:0004019">
    <property type="term" value="F:adenylosuccinate synthase activity"/>
    <property type="evidence" value="ECO:0007669"/>
    <property type="project" value="InterPro"/>
</dbReference>
<dbReference type="Gene3D" id="3.40.440.10">
    <property type="entry name" value="Adenylosuccinate Synthetase, subunit A, domain 1"/>
    <property type="match status" value="2"/>
</dbReference>
<accession>A0A6C0EXX1</accession>
<dbReference type="GO" id="GO:0005737">
    <property type="term" value="C:cytoplasm"/>
    <property type="evidence" value="ECO:0007669"/>
    <property type="project" value="TreeGrafter"/>
</dbReference>
<dbReference type="InterPro" id="IPR033128">
    <property type="entry name" value="Adenylosuccin_syn_Lys_AS"/>
</dbReference>
<dbReference type="PANTHER" id="PTHR11846:SF0">
    <property type="entry name" value="ADENYLOSUCCINATE SYNTHETASE"/>
    <property type="match status" value="1"/>
</dbReference>
<dbReference type="InterPro" id="IPR042110">
    <property type="entry name" value="Adenylosuccinate_synth_dom2"/>
</dbReference>
<dbReference type="InterPro" id="IPR042111">
    <property type="entry name" value="Adenylosuccinate_synth_dom3"/>
</dbReference>
<keyword evidence="3" id="KW-0547">Nucleotide-binding</keyword>
<dbReference type="InterPro" id="IPR001114">
    <property type="entry name" value="Adenylosuccinate_synthetase"/>
</dbReference>
<dbReference type="Gene3D" id="1.10.300.10">
    <property type="entry name" value="Adenylosuccinate Synthetase, subunit A, domain 2"/>
    <property type="match status" value="1"/>
</dbReference>
<keyword evidence="6" id="KW-0342">GTP-binding</keyword>
<evidence type="ECO:0000256" key="5">
    <source>
        <dbReference type="ARBA" id="ARBA00022842"/>
    </source>
</evidence>
<keyword evidence="2" id="KW-0479">Metal-binding</keyword>
<dbReference type="Gene3D" id="3.90.170.10">
    <property type="entry name" value="Adenylosuccinate Synthetase, subunit A, domain 3"/>
    <property type="match status" value="1"/>
</dbReference>
<evidence type="ECO:0008006" key="8">
    <source>
        <dbReference type="Google" id="ProtNLM"/>
    </source>
</evidence>
<dbReference type="GO" id="GO:0046040">
    <property type="term" value="P:IMP metabolic process"/>
    <property type="evidence" value="ECO:0007669"/>
    <property type="project" value="TreeGrafter"/>
</dbReference>
<dbReference type="SMART" id="SM00788">
    <property type="entry name" value="Adenylsucc_synt"/>
    <property type="match status" value="1"/>
</dbReference>
<evidence type="ECO:0000313" key="7">
    <source>
        <dbReference type="EMBL" id="QHT34034.1"/>
    </source>
</evidence>
<name>A0A6C0EXX1_9ZZZZ</name>
<evidence type="ECO:0000256" key="6">
    <source>
        <dbReference type="ARBA" id="ARBA00023134"/>
    </source>
</evidence>
<reference evidence="7" key="1">
    <citation type="journal article" date="2020" name="Nature">
        <title>Giant virus diversity and host interactions through global metagenomics.</title>
        <authorList>
            <person name="Schulz F."/>
            <person name="Roux S."/>
            <person name="Paez-Espino D."/>
            <person name="Jungbluth S."/>
            <person name="Walsh D.A."/>
            <person name="Denef V.J."/>
            <person name="McMahon K.D."/>
            <person name="Konstantinidis K.T."/>
            <person name="Eloe-Fadrosh E.A."/>
            <person name="Kyrpides N.C."/>
            <person name="Woyke T."/>
        </authorList>
    </citation>
    <scope>NUCLEOTIDE SEQUENCE</scope>
    <source>
        <strain evidence="7">GVMAG-M-3300009161-52</strain>
    </source>
</reference>
<evidence type="ECO:0000256" key="2">
    <source>
        <dbReference type="ARBA" id="ARBA00022723"/>
    </source>
</evidence>
<dbReference type="GO" id="GO:0046872">
    <property type="term" value="F:metal ion binding"/>
    <property type="evidence" value="ECO:0007669"/>
    <property type="project" value="UniProtKB-KW"/>
</dbReference>
<keyword evidence="5" id="KW-0460">Magnesium</keyword>
<evidence type="ECO:0000256" key="3">
    <source>
        <dbReference type="ARBA" id="ARBA00022741"/>
    </source>
</evidence>
<dbReference type="HAMAP" id="MF_00011">
    <property type="entry name" value="Adenylosucc_synth"/>
    <property type="match status" value="1"/>
</dbReference>
<dbReference type="InterPro" id="IPR027417">
    <property type="entry name" value="P-loop_NTPase"/>
</dbReference>